<dbReference type="Proteomes" id="UP000821865">
    <property type="component" value="Chromosome 10"/>
</dbReference>
<sequence length="216" mass="23784">MSARASVQRKPITLAKKAEILSDVKAGKASKTEIARKYGIAKSTLAGIIKNEARVTAAFNDGEFAPKRKKMRTAANKGLEDVLLAWIQRARSANLPVNGVVLKAKAEEVALRMNLKFSCSDGWLDRFRKRHGLVFRSIVAWMDDLADLGPSLVNEVNWAQMVEADGLRTTTGRNCIGLLPALGTGESRGIELRRLLKYWASTHSEASPSRKTPRLI</sequence>
<keyword evidence="2" id="KW-1185">Reference proteome</keyword>
<protein>
    <submittedName>
        <fullName evidence="1">Uncharacterized protein</fullName>
    </submittedName>
</protein>
<proteinExistence type="predicted"/>
<organism evidence="1 2">
    <name type="scientific">Dermacentor silvarum</name>
    <name type="common">Tick</name>
    <dbReference type="NCBI Taxonomy" id="543639"/>
    <lineage>
        <taxon>Eukaryota</taxon>
        <taxon>Metazoa</taxon>
        <taxon>Ecdysozoa</taxon>
        <taxon>Arthropoda</taxon>
        <taxon>Chelicerata</taxon>
        <taxon>Arachnida</taxon>
        <taxon>Acari</taxon>
        <taxon>Parasitiformes</taxon>
        <taxon>Ixodida</taxon>
        <taxon>Ixodoidea</taxon>
        <taxon>Ixodidae</taxon>
        <taxon>Rhipicephalinae</taxon>
        <taxon>Dermacentor</taxon>
    </lineage>
</organism>
<evidence type="ECO:0000313" key="1">
    <source>
        <dbReference type="EMBL" id="KAH7974053.1"/>
    </source>
</evidence>
<gene>
    <name evidence="1" type="ORF">HPB49_009025</name>
</gene>
<comment type="caution">
    <text evidence="1">The sequence shown here is derived from an EMBL/GenBank/DDBJ whole genome shotgun (WGS) entry which is preliminary data.</text>
</comment>
<accession>A0ACB8DNW5</accession>
<dbReference type="EMBL" id="CM023479">
    <property type="protein sequence ID" value="KAH7974053.1"/>
    <property type="molecule type" value="Genomic_DNA"/>
</dbReference>
<evidence type="ECO:0000313" key="2">
    <source>
        <dbReference type="Proteomes" id="UP000821865"/>
    </source>
</evidence>
<name>A0ACB8DNW5_DERSI</name>
<reference evidence="1" key="1">
    <citation type="submission" date="2020-05" db="EMBL/GenBank/DDBJ databases">
        <title>Large-scale comparative analyses of tick genomes elucidate their genetic diversity and vector capacities.</title>
        <authorList>
            <person name="Jia N."/>
            <person name="Wang J."/>
            <person name="Shi W."/>
            <person name="Du L."/>
            <person name="Sun Y."/>
            <person name="Zhan W."/>
            <person name="Jiang J."/>
            <person name="Wang Q."/>
            <person name="Zhang B."/>
            <person name="Ji P."/>
            <person name="Sakyi L.B."/>
            <person name="Cui X."/>
            <person name="Yuan T."/>
            <person name="Jiang B."/>
            <person name="Yang W."/>
            <person name="Lam T.T.-Y."/>
            <person name="Chang Q."/>
            <person name="Ding S."/>
            <person name="Wang X."/>
            <person name="Zhu J."/>
            <person name="Ruan X."/>
            <person name="Zhao L."/>
            <person name="Wei J."/>
            <person name="Que T."/>
            <person name="Du C."/>
            <person name="Cheng J."/>
            <person name="Dai P."/>
            <person name="Han X."/>
            <person name="Huang E."/>
            <person name="Gao Y."/>
            <person name="Liu J."/>
            <person name="Shao H."/>
            <person name="Ye R."/>
            <person name="Li L."/>
            <person name="Wei W."/>
            <person name="Wang X."/>
            <person name="Wang C."/>
            <person name="Yang T."/>
            <person name="Huo Q."/>
            <person name="Li W."/>
            <person name="Guo W."/>
            <person name="Chen H."/>
            <person name="Zhou L."/>
            <person name="Ni X."/>
            <person name="Tian J."/>
            <person name="Zhou Y."/>
            <person name="Sheng Y."/>
            <person name="Liu T."/>
            <person name="Pan Y."/>
            <person name="Xia L."/>
            <person name="Li J."/>
            <person name="Zhao F."/>
            <person name="Cao W."/>
        </authorList>
    </citation>
    <scope>NUCLEOTIDE SEQUENCE</scope>
    <source>
        <strain evidence="1">Dsil-2018</strain>
    </source>
</reference>